<name>A0A5B7J773_PORTR</name>
<evidence type="ECO:0000313" key="1">
    <source>
        <dbReference type="EMBL" id="MPC92012.1"/>
    </source>
</evidence>
<sequence length="55" mass="6121">MLAAPKHIQTYRGSDPSILLDGNTYQGPQNRRSTYEALKMCLICTSMTSEDSKVV</sequence>
<dbReference type="AlphaFoldDB" id="A0A5B7J773"/>
<protein>
    <submittedName>
        <fullName evidence="1">Uncharacterized protein</fullName>
    </submittedName>
</protein>
<keyword evidence="2" id="KW-1185">Reference proteome</keyword>
<gene>
    <name evidence="1" type="ORF">E2C01_087080</name>
</gene>
<comment type="caution">
    <text evidence="1">The sequence shown here is derived from an EMBL/GenBank/DDBJ whole genome shotgun (WGS) entry which is preliminary data.</text>
</comment>
<dbReference type="Proteomes" id="UP000324222">
    <property type="component" value="Unassembled WGS sequence"/>
</dbReference>
<reference evidence="1 2" key="1">
    <citation type="submission" date="2019-05" db="EMBL/GenBank/DDBJ databases">
        <title>Another draft genome of Portunus trituberculatus and its Hox gene families provides insights of decapod evolution.</title>
        <authorList>
            <person name="Jeong J.-H."/>
            <person name="Song I."/>
            <person name="Kim S."/>
            <person name="Choi T."/>
            <person name="Kim D."/>
            <person name="Ryu S."/>
            <person name="Kim W."/>
        </authorList>
    </citation>
    <scope>NUCLEOTIDE SEQUENCE [LARGE SCALE GENOMIC DNA]</scope>
    <source>
        <tissue evidence="1">Muscle</tissue>
    </source>
</reference>
<accession>A0A5B7J773</accession>
<evidence type="ECO:0000313" key="2">
    <source>
        <dbReference type="Proteomes" id="UP000324222"/>
    </source>
</evidence>
<organism evidence="1 2">
    <name type="scientific">Portunus trituberculatus</name>
    <name type="common">Swimming crab</name>
    <name type="synonym">Neptunus trituberculatus</name>
    <dbReference type="NCBI Taxonomy" id="210409"/>
    <lineage>
        <taxon>Eukaryota</taxon>
        <taxon>Metazoa</taxon>
        <taxon>Ecdysozoa</taxon>
        <taxon>Arthropoda</taxon>
        <taxon>Crustacea</taxon>
        <taxon>Multicrustacea</taxon>
        <taxon>Malacostraca</taxon>
        <taxon>Eumalacostraca</taxon>
        <taxon>Eucarida</taxon>
        <taxon>Decapoda</taxon>
        <taxon>Pleocyemata</taxon>
        <taxon>Brachyura</taxon>
        <taxon>Eubrachyura</taxon>
        <taxon>Portunoidea</taxon>
        <taxon>Portunidae</taxon>
        <taxon>Portuninae</taxon>
        <taxon>Portunus</taxon>
    </lineage>
</organism>
<dbReference type="EMBL" id="VSRR010089778">
    <property type="protein sequence ID" value="MPC92012.1"/>
    <property type="molecule type" value="Genomic_DNA"/>
</dbReference>
<proteinExistence type="predicted"/>